<proteinExistence type="predicted"/>
<organism evidence="2">
    <name type="scientific">Guillardia theta (strain CCMP2712)</name>
    <name type="common">Cryptophyte</name>
    <dbReference type="NCBI Taxonomy" id="905079"/>
    <lineage>
        <taxon>Eukaryota</taxon>
        <taxon>Cryptophyceae</taxon>
        <taxon>Pyrenomonadales</taxon>
        <taxon>Geminigeraceae</taxon>
        <taxon>Guillardia</taxon>
    </lineage>
</organism>
<protein>
    <submittedName>
        <fullName evidence="2 3">Uncharacterized protein</fullName>
    </submittedName>
</protein>
<dbReference type="Proteomes" id="UP000011087">
    <property type="component" value="Unassembled WGS sequence"/>
</dbReference>
<feature type="coiled-coil region" evidence="1">
    <location>
        <begin position="16"/>
        <end position="86"/>
    </location>
</feature>
<dbReference type="KEGG" id="gtt:GUITHDRAFT_108349"/>
<reference evidence="3" key="3">
    <citation type="submission" date="2016-03" db="UniProtKB">
        <authorList>
            <consortium name="EnsemblProtists"/>
        </authorList>
    </citation>
    <scope>IDENTIFICATION</scope>
</reference>
<dbReference type="AlphaFoldDB" id="L1JBI8"/>
<evidence type="ECO:0000313" key="3">
    <source>
        <dbReference type="EnsemblProtists" id="EKX45898"/>
    </source>
</evidence>
<evidence type="ECO:0000313" key="4">
    <source>
        <dbReference type="Proteomes" id="UP000011087"/>
    </source>
</evidence>
<evidence type="ECO:0000256" key="1">
    <source>
        <dbReference type="SAM" id="Coils"/>
    </source>
</evidence>
<reference evidence="2 4" key="1">
    <citation type="journal article" date="2012" name="Nature">
        <title>Algal genomes reveal evolutionary mosaicism and the fate of nucleomorphs.</title>
        <authorList>
            <consortium name="DOE Joint Genome Institute"/>
            <person name="Curtis B.A."/>
            <person name="Tanifuji G."/>
            <person name="Burki F."/>
            <person name="Gruber A."/>
            <person name="Irimia M."/>
            <person name="Maruyama S."/>
            <person name="Arias M.C."/>
            <person name="Ball S.G."/>
            <person name="Gile G.H."/>
            <person name="Hirakawa Y."/>
            <person name="Hopkins J.F."/>
            <person name="Kuo A."/>
            <person name="Rensing S.A."/>
            <person name="Schmutz J."/>
            <person name="Symeonidi A."/>
            <person name="Elias M."/>
            <person name="Eveleigh R.J."/>
            <person name="Herman E.K."/>
            <person name="Klute M.J."/>
            <person name="Nakayama T."/>
            <person name="Obornik M."/>
            <person name="Reyes-Prieto A."/>
            <person name="Armbrust E.V."/>
            <person name="Aves S.J."/>
            <person name="Beiko R.G."/>
            <person name="Coutinho P."/>
            <person name="Dacks J.B."/>
            <person name="Durnford D.G."/>
            <person name="Fast N.M."/>
            <person name="Green B.R."/>
            <person name="Grisdale C.J."/>
            <person name="Hempel F."/>
            <person name="Henrissat B."/>
            <person name="Hoppner M.P."/>
            <person name="Ishida K."/>
            <person name="Kim E."/>
            <person name="Koreny L."/>
            <person name="Kroth P.G."/>
            <person name="Liu Y."/>
            <person name="Malik S.B."/>
            <person name="Maier U.G."/>
            <person name="McRose D."/>
            <person name="Mock T."/>
            <person name="Neilson J.A."/>
            <person name="Onodera N.T."/>
            <person name="Poole A.M."/>
            <person name="Pritham E.J."/>
            <person name="Richards T.A."/>
            <person name="Rocap G."/>
            <person name="Roy S.W."/>
            <person name="Sarai C."/>
            <person name="Schaack S."/>
            <person name="Shirato S."/>
            <person name="Slamovits C.H."/>
            <person name="Spencer D.F."/>
            <person name="Suzuki S."/>
            <person name="Worden A.Z."/>
            <person name="Zauner S."/>
            <person name="Barry K."/>
            <person name="Bell C."/>
            <person name="Bharti A.K."/>
            <person name="Crow J.A."/>
            <person name="Grimwood J."/>
            <person name="Kramer R."/>
            <person name="Lindquist E."/>
            <person name="Lucas S."/>
            <person name="Salamov A."/>
            <person name="McFadden G.I."/>
            <person name="Lane C.E."/>
            <person name="Keeling P.J."/>
            <person name="Gray M.W."/>
            <person name="Grigoriev I.V."/>
            <person name="Archibald J.M."/>
        </authorList>
    </citation>
    <scope>NUCLEOTIDE SEQUENCE</scope>
    <source>
        <strain evidence="2 4">CCMP2712</strain>
    </source>
</reference>
<keyword evidence="4" id="KW-1185">Reference proteome</keyword>
<gene>
    <name evidence="2" type="ORF">GUITHDRAFT_108349</name>
</gene>
<accession>L1JBI8</accession>
<keyword evidence="1" id="KW-0175">Coiled coil</keyword>
<dbReference type="RefSeq" id="XP_005832878.1">
    <property type="nucleotide sequence ID" value="XM_005832821.1"/>
</dbReference>
<dbReference type="GeneID" id="17302496"/>
<dbReference type="PaxDb" id="55529-EKX45898"/>
<dbReference type="EnsemblProtists" id="EKX45898">
    <property type="protein sequence ID" value="EKX45898"/>
    <property type="gene ID" value="GUITHDRAFT_108349"/>
</dbReference>
<dbReference type="EMBL" id="JH992997">
    <property type="protein sequence ID" value="EKX45898.1"/>
    <property type="molecule type" value="Genomic_DNA"/>
</dbReference>
<dbReference type="HOGENOM" id="CLU_2268962_0_0_1"/>
<name>L1JBI8_GUITC</name>
<evidence type="ECO:0000313" key="2">
    <source>
        <dbReference type="EMBL" id="EKX45898.1"/>
    </source>
</evidence>
<sequence>MKERQTVSQQECDKSFKSFNKKKSEIKRQLTMLKEEEEKLIRKSKSEIENIKKEIQDQIVIYRQRWQQMEEDHKKLEADLEKTLAEKQKLVHIITTKMQQIRA</sequence>
<reference evidence="4" key="2">
    <citation type="submission" date="2012-11" db="EMBL/GenBank/DDBJ databases">
        <authorList>
            <person name="Kuo A."/>
            <person name="Curtis B.A."/>
            <person name="Tanifuji G."/>
            <person name="Burki F."/>
            <person name="Gruber A."/>
            <person name="Irimia M."/>
            <person name="Maruyama S."/>
            <person name="Arias M.C."/>
            <person name="Ball S.G."/>
            <person name="Gile G.H."/>
            <person name="Hirakawa Y."/>
            <person name="Hopkins J.F."/>
            <person name="Rensing S.A."/>
            <person name="Schmutz J."/>
            <person name="Symeonidi A."/>
            <person name="Elias M."/>
            <person name="Eveleigh R.J."/>
            <person name="Herman E.K."/>
            <person name="Klute M.J."/>
            <person name="Nakayama T."/>
            <person name="Obornik M."/>
            <person name="Reyes-Prieto A."/>
            <person name="Armbrust E.V."/>
            <person name="Aves S.J."/>
            <person name="Beiko R.G."/>
            <person name="Coutinho P."/>
            <person name="Dacks J.B."/>
            <person name="Durnford D.G."/>
            <person name="Fast N.M."/>
            <person name="Green B.R."/>
            <person name="Grisdale C."/>
            <person name="Hempe F."/>
            <person name="Henrissat B."/>
            <person name="Hoppner M.P."/>
            <person name="Ishida K.-I."/>
            <person name="Kim E."/>
            <person name="Koreny L."/>
            <person name="Kroth P.G."/>
            <person name="Liu Y."/>
            <person name="Malik S.-B."/>
            <person name="Maier U.G."/>
            <person name="McRose D."/>
            <person name="Mock T."/>
            <person name="Neilson J.A."/>
            <person name="Onodera N.T."/>
            <person name="Poole A.M."/>
            <person name="Pritham E.J."/>
            <person name="Richards T.A."/>
            <person name="Rocap G."/>
            <person name="Roy S.W."/>
            <person name="Sarai C."/>
            <person name="Schaack S."/>
            <person name="Shirato S."/>
            <person name="Slamovits C.H."/>
            <person name="Spencer D.F."/>
            <person name="Suzuki S."/>
            <person name="Worden A.Z."/>
            <person name="Zauner S."/>
            <person name="Barry K."/>
            <person name="Bell C."/>
            <person name="Bharti A.K."/>
            <person name="Crow J.A."/>
            <person name="Grimwood J."/>
            <person name="Kramer R."/>
            <person name="Lindquist E."/>
            <person name="Lucas S."/>
            <person name="Salamov A."/>
            <person name="McFadden G.I."/>
            <person name="Lane C.E."/>
            <person name="Keeling P.J."/>
            <person name="Gray M.W."/>
            <person name="Grigoriev I.V."/>
            <person name="Archibald J.M."/>
        </authorList>
    </citation>
    <scope>NUCLEOTIDE SEQUENCE</scope>
    <source>
        <strain evidence="4">CCMP2712</strain>
    </source>
</reference>